<sequence>MRPQLSLREEQLTKLSFNDFNQFMDKQKQQIINSQNNIRLKRTKSANYDVQIYPVTSIKTHLTEHYLSDQTTINTYQSKAKYALSRYKMLKDSSDQNSKSVEFLTKQNDQLKLEIQNLNSQNQRLSQQSQLRFEKILIQSDEIALLKFEKAHQDDISNSISDAKLATVTVDLHNEQKKNIFLSAKVQNLEFSLQNISTLKFEICDIRNGLQELKQNINGNDKKLVNNISFCGMTVNNMSEQLLHQKSVIHMFNAKEENIKSQGRNISKLQVSNSANFASLLNCSQRSDTSFEIDCLLDSARFID</sequence>
<evidence type="ECO:0000313" key="2">
    <source>
        <dbReference type="EMBL" id="EST44519.1"/>
    </source>
</evidence>
<reference evidence="3" key="2">
    <citation type="submission" date="2020-12" db="EMBL/GenBank/DDBJ databases">
        <title>New Spironucleus salmonicida genome in near-complete chromosomes.</title>
        <authorList>
            <person name="Xu F."/>
            <person name="Kurt Z."/>
            <person name="Jimenez-Gonzalez A."/>
            <person name="Astvaldsson A."/>
            <person name="Andersson J.O."/>
            <person name="Svard S.G."/>
        </authorList>
    </citation>
    <scope>NUCLEOTIDE SEQUENCE</scope>
    <source>
        <strain evidence="3">ATCC 50377</strain>
    </source>
</reference>
<evidence type="ECO:0000313" key="4">
    <source>
        <dbReference type="Proteomes" id="UP000018208"/>
    </source>
</evidence>
<accession>V6LUN4</accession>
<dbReference type="VEuPathDB" id="GiardiaDB:SS50377_24630"/>
<feature type="coiled-coil region" evidence="1">
    <location>
        <begin position="101"/>
        <end position="128"/>
    </location>
</feature>
<gene>
    <name evidence="2" type="ORF">SS50377_15517</name>
    <name evidence="3" type="ORF">SS50377_24630</name>
</gene>
<proteinExistence type="predicted"/>
<name>V6LUN4_9EUKA</name>
<keyword evidence="4" id="KW-1185">Reference proteome</keyword>
<evidence type="ECO:0000256" key="1">
    <source>
        <dbReference type="SAM" id="Coils"/>
    </source>
</evidence>
<organism evidence="2">
    <name type="scientific">Spironucleus salmonicida</name>
    <dbReference type="NCBI Taxonomy" id="348837"/>
    <lineage>
        <taxon>Eukaryota</taxon>
        <taxon>Metamonada</taxon>
        <taxon>Diplomonadida</taxon>
        <taxon>Hexamitidae</taxon>
        <taxon>Hexamitinae</taxon>
        <taxon>Spironucleus</taxon>
    </lineage>
</organism>
<keyword evidence="1" id="KW-0175">Coiled coil</keyword>
<dbReference type="AlphaFoldDB" id="V6LUN4"/>
<dbReference type="EMBL" id="KI546115">
    <property type="protein sequence ID" value="EST44519.1"/>
    <property type="molecule type" value="Genomic_DNA"/>
</dbReference>
<dbReference type="EMBL" id="AUWU02000005">
    <property type="protein sequence ID" value="KAH0572519.1"/>
    <property type="molecule type" value="Genomic_DNA"/>
</dbReference>
<protein>
    <submittedName>
        <fullName evidence="2">Uncharacterized protein</fullName>
    </submittedName>
</protein>
<reference evidence="2 3" key="1">
    <citation type="journal article" date="2014" name="PLoS Genet.">
        <title>The Genome of Spironucleus salmonicida Highlights a Fish Pathogen Adapted to Fluctuating Environments.</title>
        <authorList>
            <person name="Xu F."/>
            <person name="Jerlstrom-Hultqvist J."/>
            <person name="Einarsson E."/>
            <person name="Astvaldsson A."/>
            <person name="Svard S.G."/>
            <person name="Andersson J.O."/>
        </authorList>
    </citation>
    <scope>NUCLEOTIDE SEQUENCE</scope>
    <source>
        <strain evidence="3">ATCC 50377</strain>
    </source>
</reference>
<evidence type="ECO:0000313" key="3">
    <source>
        <dbReference type="EMBL" id="KAH0572519.1"/>
    </source>
</evidence>
<dbReference type="Proteomes" id="UP000018208">
    <property type="component" value="Unassembled WGS sequence"/>
</dbReference>